<keyword evidence="3" id="KW-1185">Reference proteome</keyword>
<accession>A0A8X7C1N8</accession>
<feature type="transmembrane region" description="Helical" evidence="1">
    <location>
        <begin position="211"/>
        <end position="234"/>
    </location>
</feature>
<keyword evidence="1" id="KW-1133">Transmembrane helix</keyword>
<dbReference type="EMBL" id="BMAV01009309">
    <property type="protein sequence ID" value="GFY53506.1"/>
    <property type="molecule type" value="Genomic_DNA"/>
</dbReference>
<comment type="caution">
    <text evidence="2">The sequence shown here is derived from an EMBL/GenBank/DDBJ whole genome shotgun (WGS) entry which is preliminary data.</text>
</comment>
<feature type="transmembrane region" description="Helical" evidence="1">
    <location>
        <begin position="12"/>
        <end position="32"/>
    </location>
</feature>
<evidence type="ECO:0000313" key="2">
    <source>
        <dbReference type="EMBL" id="GFY53506.1"/>
    </source>
</evidence>
<feature type="transmembrane region" description="Helical" evidence="1">
    <location>
        <begin position="53"/>
        <end position="77"/>
    </location>
</feature>
<name>A0A8X7C1N8_9ARAC</name>
<gene>
    <name evidence="2" type="primary">AVEN_53302_1</name>
    <name evidence="2" type="ORF">TNIN_234651</name>
</gene>
<evidence type="ECO:0008006" key="4">
    <source>
        <dbReference type="Google" id="ProtNLM"/>
    </source>
</evidence>
<organism evidence="2 3">
    <name type="scientific">Trichonephila inaurata madagascariensis</name>
    <dbReference type="NCBI Taxonomy" id="2747483"/>
    <lineage>
        <taxon>Eukaryota</taxon>
        <taxon>Metazoa</taxon>
        <taxon>Ecdysozoa</taxon>
        <taxon>Arthropoda</taxon>
        <taxon>Chelicerata</taxon>
        <taxon>Arachnida</taxon>
        <taxon>Araneae</taxon>
        <taxon>Araneomorphae</taxon>
        <taxon>Entelegynae</taxon>
        <taxon>Araneoidea</taxon>
        <taxon>Nephilidae</taxon>
        <taxon>Trichonephila</taxon>
        <taxon>Trichonephila inaurata</taxon>
    </lineage>
</organism>
<reference evidence="2" key="1">
    <citation type="submission" date="2020-08" db="EMBL/GenBank/DDBJ databases">
        <title>Multicomponent nature underlies the extraordinary mechanical properties of spider dragline silk.</title>
        <authorList>
            <person name="Kono N."/>
            <person name="Nakamura H."/>
            <person name="Mori M."/>
            <person name="Yoshida Y."/>
            <person name="Ohtoshi R."/>
            <person name="Malay A.D."/>
            <person name="Moran D.A.P."/>
            <person name="Tomita M."/>
            <person name="Numata K."/>
            <person name="Arakawa K."/>
        </authorList>
    </citation>
    <scope>NUCLEOTIDE SEQUENCE</scope>
</reference>
<dbReference type="AlphaFoldDB" id="A0A8X7C1N8"/>
<dbReference type="Proteomes" id="UP000886998">
    <property type="component" value="Unassembled WGS sequence"/>
</dbReference>
<sequence>MLTSQMGPTLNLAFVIMRIITVAHRCILTKTLKQMKNIVKVLDEFEINRKIANFLWLNVLAVATTSFFIILFVWKVIVREKYHNMSEFLEYYFPEERYYHVVSSLNEIFIFLFYVLPFLVFEFFYVAVCCKFRHILQNFEKKLSTEGNHDYERLTYSYFAIKSIIQHTDKVLGIFVFNIVVYNFCTMMYSLHVVVKPKDFPAPYDRLSVPFLAFSSFGLFGVMSSGASSVAEAASEIAAKAWIMPQGNSCFNQLRFIMFVEKEINLTLWGITPIRKKFIFGMLGVIFTYTLMFYSLNIDKHV</sequence>
<keyword evidence="1" id="KW-0472">Membrane</keyword>
<evidence type="ECO:0000256" key="1">
    <source>
        <dbReference type="SAM" id="Phobius"/>
    </source>
</evidence>
<feature type="transmembrane region" description="Helical" evidence="1">
    <location>
        <begin position="278"/>
        <end position="296"/>
    </location>
</feature>
<proteinExistence type="predicted"/>
<keyword evidence="1" id="KW-0812">Transmembrane</keyword>
<feature type="transmembrane region" description="Helical" evidence="1">
    <location>
        <begin position="171"/>
        <end position="191"/>
    </location>
</feature>
<evidence type="ECO:0000313" key="3">
    <source>
        <dbReference type="Proteomes" id="UP000886998"/>
    </source>
</evidence>
<feature type="transmembrane region" description="Helical" evidence="1">
    <location>
        <begin position="108"/>
        <end position="128"/>
    </location>
</feature>
<protein>
    <recommendedName>
        <fullName evidence="4">Gustatory receptor</fullName>
    </recommendedName>
</protein>